<sequence length="321" mass="31814">MNNGMLGADPEQLRDLAMTMSLSGEDLSGTATNLQEVVSRLRWVGHDADSFRNRWSSYMRPTLRAAGDELDRVSRRLIAQAEEQERASSDTGGGGAPAGPGGGGPQISNPDDGGGGDGSGGPGTDSGGGPQISNPGDSPTGESLDNAFTDPEYVPAPGGIEWLMDDVLGFGGGSEAQNAVNQSKFVADGFSFADEYSTAAGAADDVLGMGADVAGQASKFSNVMDMGGNALSVVGVGLGVADMASGIAYGDGFRVADGAISTALSAAAIAATATGVGAPVGIAIGAVGLLWGAASMISGDIPVTKRIADGIGWLGGLVGIK</sequence>
<evidence type="ECO:0000313" key="2">
    <source>
        <dbReference type="EMBL" id="MBP2413521.1"/>
    </source>
</evidence>
<feature type="region of interest" description="Disordered" evidence="1">
    <location>
        <begin position="81"/>
        <end position="152"/>
    </location>
</feature>
<feature type="compositionally biased region" description="Gly residues" evidence="1">
    <location>
        <begin position="112"/>
        <end position="130"/>
    </location>
</feature>
<dbReference type="Proteomes" id="UP000711614">
    <property type="component" value="Unassembled WGS sequence"/>
</dbReference>
<gene>
    <name evidence="2" type="ORF">JOF48_002320</name>
</gene>
<organism evidence="2 3">
    <name type="scientific">Arthrobacter stackebrandtii</name>
    <dbReference type="NCBI Taxonomy" id="272161"/>
    <lineage>
        <taxon>Bacteria</taxon>
        <taxon>Bacillati</taxon>
        <taxon>Actinomycetota</taxon>
        <taxon>Actinomycetes</taxon>
        <taxon>Micrococcales</taxon>
        <taxon>Micrococcaceae</taxon>
        <taxon>Arthrobacter</taxon>
    </lineage>
</organism>
<name>A0ABS4YXJ5_9MICC</name>
<dbReference type="RefSeq" id="WP_209680882.1">
    <property type="nucleotide sequence ID" value="NZ_JAGIOI010000001.1"/>
</dbReference>
<proteinExistence type="predicted"/>
<feature type="compositionally biased region" description="Gly residues" evidence="1">
    <location>
        <begin position="91"/>
        <end position="105"/>
    </location>
</feature>
<protein>
    <recommendedName>
        <fullName evidence="4">WXG100 family type VII secretion target</fullName>
    </recommendedName>
</protein>
<evidence type="ECO:0000256" key="1">
    <source>
        <dbReference type="SAM" id="MobiDB-lite"/>
    </source>
</evidence>
<comment type="caution">
    <text evidence="2">The sequence shown here is derived from an EMBL/GenBank/DDBJ whole genome shotgun (WGS) entry which is preliminary data.</text>
</comment>
<reference evidence="2 3" key="1">
    <citation type="submission" date="2021-03" db="EMBL/GenBank/DDBJ databases">
        <title>Sequencing the genomes of 1000 actinobacteria strains.</title>
        <authorList>
            <person name="Klenk H.-P."/>
        </authorList>
    </citation>
    <scope>NUCLEOTIDE SEQUENCE [LARGE SCALE GENOMIC DNA]</scope>
    <source>
        <strain evidence="2 3">DSM 16005</strain>
    </source>
</reference>
<accession>A0ABS4YXJ5</accession>
<evidence type="ECO:0008006" key="4">
    <source>
        <dbReference type="Google" id="ProtNLM"/>
    </source>
</evidence>
<keyword evidence="3" id="KW-1185">Reference proteome</keyword>
<evidence type="ECO:0000313" key="3">
    <source>
        <dbReference type="Proteomes" id="UP000711614"/>
    </source>
</evidence>
<dbReference type="EMBL" id="JAGIOI010000001">
    <property type="protein sequence ID" value="MBP2413521.1"/>
    <property type="molecule type" value="Genomic_DNA"/>
</dbReference>
<feature type="compositionally biased region" description="Polar residues" evidence="1">
    <location>
        <begin position="131"/>
        <end position="143"/>
    </location>
</feature>
<dbReference type="Gene3D" id="1.10.287.1060">
    <property type="entry name" value="ESAT-6-like"/>
    <property type="match status" value="1"/>
</dbReference>